<dbReference type="PANTHER" id="PTHR33361">
    <property type="entry name" value="GLR0591 PROTEIN"/>
    <property type="match status" value="1"/>
</dbReference>
<evidence type="ECO:0000313" key="3">
    <source>
        <dbReference type="Proteomes" id="UP000249524"/>
    </source>
</evidence>
<name>A0A328BEC3_9CAUL</name>
<dbReference type="InterPro" id="IPR010281">
    <property type="entry name" value="DUF885"/>
</dbReference>
<dbReference type="PANTHER" id="PTHR33361:SF2">
    <property type="entry name" value="DUF885 DOMAIN-CONTAINING PROTEIN"/>
    <property type="match status" value="1"/>
</dbReference>
<keyword evidence="1" id="KW-0732">Signal</keyword>
<dbReference type="RefSeq" id="WP_111276543.1">
    <property type="nucleotide sequence ID" value="NZ_QFYS01000005.1"/>
</dbReference>
<protein>
    <submittedName>
        <fullName evidence="2">DUF885 domain-containing protein</fullName>
    </submittedName>
</protein>
<feature type="signal peptide" evidence="1">
    <location>
        <begin position="1"/>
        <end position="25"/>
    </location>
</feature>
<dbReference type="PROSITE" id="PS51318">
    <property type="entry name" value="TAT"/>
    <property type="match status" value="1"/>
</dbReference>
<gene>
    <name evidence="2" type="ORF">DJ019_13460</name>
</gene>
<keyword evidence="3" id="KW-1185">Reference proteome</keyword>
<dbReference type="Proteomes" id="UP000249524">
    <property type="component" value="Unassembled WGS sequence"/>
</dbReference>
<evidence type="ECO:0000256" key="1">
    <source>
        <dbReference type="SAM" id="SignalP"/>
    </source>
</evidence>
<dbReference type="Pfam" id="PF05960">
    <property type="entry name" value="DUF885"/>
    <property type="match status" value="1"/>
</dbReference>
<comment type="caution">
    <text evidence="2">The sequence shown here is derived from an EMBL/GenBank/DDBJ whole genome shotgun (WGS) entry which is preliminary data.</text>
</comment>
<proteinExistence type="predicted"/>
<dbReference type="AlphaFoldDB" id="A0A328BEC3"/>
<dbReference type="InterPro" id="IPR006311">
    <property type="entry name" value="TAT_signal"/>
</dbReference>
<dbReference type="OrthoDB" id="9763405at2"/>
<reference evidence="2 3" key="1">
    <citation type="submission" date="2018-05" db="EMBL/GenBank/DDBJ databases">
        <authorList>
            <person name="Lanie J.A."/>
            <person name="Ng W.-L."/>
            <person name="Kazmierczak K.M."/>
            <person name="Andrzejewski T.M."/>
            <person name="Davidsen T.M."/>
            <person name="Wayne K.J."/>
            <person name="Tettelin H."/>
            <person name="Glass J.I."/>
            <person name="Rusch D."/>
            <person name="Podicherti R."/>
            <person name="Tsui H.-C.T."/>
            <person name="Winkler M.E."/>
        </authorList>
    </citation>
    <scope>NUCLEOTIDE SEQUENCE [LARGE SCALE GENOMIC DNA]</scope>
    <source>
        <strain evidence="2 3">BUT-10</strain>
    </source>
</reference>
<accession>A0A328BEC3</accession>
<evidence type="ECO:0000313" key="2">
    <source>
        <dbReference type="EMBL" id="RAK65005.1"/>
    </source>
</evidence>
<organism evidence="2 3">
    <name type="scientific">Phenylobacterium kunshanense</name>
    <dbReference type="NCBI Taxonomy" id="1445034"/>
    <lineage>
        <taxon>Bacteria</taxon>
        <taxon>Pseudomonadati</taxon>
        <taxon>Pseudomonadota</taxon>
        <taxon>Alphaproteobacteria</taxon>
        <taxon>Caulobacterales</taxon>
        <taxon>Caulobacteraceae</taxon>
        <taxon>Phenylobacterium</taxon>
    </lineage>
</organism>
<dbReference type="EMBL" id="QFYS01000005">
    <property type="protein sequence ID" value="RAK65005.1"/>
    <property type="molecule type" value="Genomic_DNA"/>
</dbReference>
<sequence length="604" mass="65613">MDRRLFLQGVAGTALAAAMPAAALAQPAGEDARLRKLLDAFWDELIAENPEDATALGLDVGANAGLRHQLSDYSSAGRDAMFARDKARLARLTAIDPAKLSDAAKIDYEVVAYQLDRQVKGGERFRFGEGPSSSFSYAPYSPYIVSQLSGPYQALPDFLDTKHPVANAADADAYLTRLKLAAKAIDDSTAALKADAAKGVLAPDFLLEQASVQLAKLAASDGLVTSFGRKAASAGLPATWQERAAAILAADFRPAVERQKAAVDALRGTATADAGIWKIPDGEAFYAGALAYQTTTALKPDEVHALGLEQVKALTDRIDGLLRAEGLTSGSVTERLVALNTRPDQLFPNTDAGREQVLAYLRGRVADIEARLPRAFATIPNAPIEIVRVPAAIEDGAANGYAQPASLDGKRPGRFYINLKDTGEWPRYALPSLAFHEAYPGHLWQVAVSQQSKDIPMIRRMGGFSAYGEGWGLYAEQLGDELGCYDADPLGRVGYLQSILFRAVRLVVDSGLHAKRWSREKATNYMVEATGRPRGGMQREIDRYCIWPGQACSYKVGHNEFVRLREEARRRQGERFDIRQFHEVLKAGSLPLVVLERVLKTTLV</sequence>
<feature type="chain" id="PRO_5016245778" evidence="1">
    <location>
        <begin position="26"/>
        <end position="604"/>
    </location>
</feature>